<evidence type="ECO:0000313" key="3">
    <source>
        <dbReference type="EMBL" id="KAA8495549.1"/>
    </source>
</evidence>
<feature type="transmembrane region" description="Helical" evidence="2">
    <location>
        <begin position="49"/>
        <end position="67"/>
    </location>
</feature>
<keyword evidence="2" id="KW-1133">Transmembrane helix</keyword>
<gene>
    <name evidence="3" type="ORF">FVE85_1704</name>
</gene>
<name>A0A5J4YVL8_PORPP</name>
<dbReference type="Proteomes" id="UP000324585">
    <property type="component" value="Unassembled WGS sequence"/>
</dbReference>
<keyword evidence="4" id="KW-1185">Reference proteome</keyword>
<keyword evidence="2" id="KW-0812">Transmembrane</keyword>
<evidence type="ECO:0000256" key="1">
    <source>
        <dbReference type="SAM" id="MobiDB-lite"/>
    </source>
</evidence>
<feature type="region of interest" description="Disordered" evidence="1">
    <location>
        <begin position="78"/>
        <end position="114"/>
    </location>
</feature>
<reference evidence="4" key="1">
    <citation type="journal article" date="2019" name="Nat. Commun.">
        <title>Expansion of phycobilisome linker gene families in mesophilic red algae.</title>
        <authorList>
            <person name="Lee J."/>
            <person name="Kim D."/>
            <person name="Bhattacharya D."/>
            <person name="Yoon H.S."/>
        </authorList>
    </citation>
    <scope>NUCLEOTIDE SEQUENCE [LARGE SCALE GENOMIC DNA]</scope>
    <source>
        <strain evidence="4">CCMP 1328</strain>
    </source>
</reference>
<keyword evidence="2" id="KW-0472">Membrane</keyword>
<evidence type="ECO:0008006" key="5">
    <source>
        <dbReference type="Google" id="ProtNLM"/>
    </source>
</evidence>
<evidence type="ECO:0000313" key="4">
    <source>
        <dbReference type="Proteomes" id="UP000324585"/>
    </source>
</evidence>
<accession>A0A5J4YVL8</accession>
<protein>
    <recommendedName>
        <fullName evidence="5">Transmembrane protein</fullName>
    </recommendedName>
</protein>
<comment type="caution">
    <text evidence="3">The sequence shown here is derived from an EMBL/GenBank/DDBJ whole genome shotgun (WGS) entry which is preliminary data.</text>
</comment>
<dbReference type="OrthoDB" id="1911461at2759"/>
<dbReference type="AlphaFoldDB" id="A0A5J4YVL8"/>
<evidence type="ECO:0000256" key="2">
    <source>
        <dbReference type="SAM" id="Phobius"/>
    </source>
</evidence>
<organism evidence="3 4">
    <name type="scientific">Porphyridium purpureum</name>
    <name type="common">Red alga</name>
    <name type="synonym">Porphyridium cruentum</name>
    <dbReference type="NCBI Taxonomy" id="35688"/>
    <lineage>
        <taxon>Eukaryota</taxon>
        <taxon>Rhodophyta</taxon>
        <taxon>Bangiophyceae</taxon>
        <taxon>Porphyridiales</taxon>
        <taxon>Porphyridiaceae</taxon>
        <taxon>Porphyridium</taxon>
    </lineage>
</organism>
<feature type="region of interest" description="Disordered" evidence="1">
    <location>
        <begin position="1"/>
        <end position="32"/>
    </location>
</feature>
<sequence>MFVHDGASVGSSGGERRLGATRSAMDAKERQRRAMELHLESRRRGNRKVVAGVSLFGLVMFSFPYWYSQWKPQRDMNAPLRPHEVRRGPFNNSGSKDIGADPAFLQREGRSPDR</sequence>
<dbReference type="EMBL" id="VRMN01000003">
    <property type="protein sequence ID" value="KAA8495549.1"/>
    <property type="molecule type" value="Genomic_DNA"/>
</dbReference>
<proteinExistence type="predicted"/>